<dbReference type="EMBL" id="RXLP01000004">
    <property type="protein sequence ID" value="TCD54859.1"/>
    <property type="molecule type" value="Genomic_DNA"/>
</dbReference>
<evidence type="ECO:0000313" key="2">
    <source>
        <dbReference type="Proteomes" id="UP000291289"/>
    </source>
</evidence>
<dbReference type="Proteomes" id="UP000291289">
    <property type="component" value="Unassembled WGS sequence"/>
</dbReference>
<proteinExistence type="predicted"/>
<keyword evidence="2" id="KW-1185">Reference proteome</keyword>
<dbReference type="AlphaFoldDB" id="A0A4V6N6X1"/>
<reference evidence="1 2" key="1">
    <citation type="submission" date="2018-12" db="EMBL/GenBank/DDBJ databases">
        <title>Alloscrdovia theropitheci sp. nov: a novel taxon from the feces of the bleeding-herat monkey (Theropithecus geleda).</title>
        <authorList>
            <person name="Modesto M."/>
        </authorList>
    </citation>
    <scope>NUCLEOTIDE SEQUENCE [LARGE SCALE GENOMIC DNA]</scope>
    <source>
        <strain evidence="1 2">GLDI4/2</strain>
    </source>
</reference>
<dbReference type="RefSeq" id="WP_131283210.1">
    <property type="nucleotide sequence ID" value="NZ_RXLP01000004.1"/>
</dbReference>
<protein>
    <submittedName>
        <fullName evidence="1">Uncharacterized protein</fullName>
    </submittedName>
</protein>
<accession>A0A4V6N6X1</accession>
<evidence type="ECO:0000313" key="1">
    <source>
        <dbReference type="EMBL" id="TCD54859.1"/>
    </source>
</evidence>
<dbReference type="OrthoDB" id="3186599at2"/>
<gene>
    <name evidence="1" type="ORF">EJ419_01835</name>
</gene>
<sequence length="79" mass="9530">MSDQADKKILELVKPEYMKKIPFFIRNHATTNTCRLIEREFNELYQQFELDEPSAEATEMMTKVVNDIFMERMKKHNML</sequence>
<comment type="caution">
    <text evidence="1">The sequence shown here is derived from an EMBL/GenBank/DDBJ whole genome shotgun (WGS) entry which is preliminary data.</text>
</comment>
<organism evidence="1 2">
    <name type="scientific">Alloscardovia theropitheci</name>
    <dbReference type="NCBI Taxonomy" id="2496842"/>
    <lineage>
        <taxon>Bacteria</taxon>
        <taxon>Bacillati</taxon>
        <taxon>Actinomycetota</taxon>
        <taxon>Actinomycetes</taxon>
        <taxon>Bifidobacteriales</taxon>
        <taxon>Bifidobacteriaceae</taxon>
        <taxon>Alloscardovia</taxon>
    </lineage>
</organism>
<name>A0A4V6N6X1_9BIFI</name>